<protein>
    <recommendedName>
        <fullName evidence="1">YbaK/aminoacyl-tRNA synthetase-associated domain-containing protein</fullName>
    </recommendedName>
</protein>
<dbReference type="GO" id="GO:0002161">
    <property type="term" value="F:aminoacyl-tRNA deacylase activity"/>
    <property type="evidence" value="ECO:0007669"/>
    <property type="project" value="InterPro"/>
</dbReference>
<reference evidence="2" key="2">
    <citation type="submission" date="2020-09" db="EMBL/GenBank/DDBJ databases">
        <authorList>
            <person name="Sun Q."/>
            <person name="Ohkuma M."/>
        </authorList>
    </citation>
    <scope>NUCLEOTIDE SEQUENCE</scope>
    <source>
        <strain evidence="2">JCM 15325</strain>
    </source>
</reference>
<dbReference type="SUPFAM" id="SSF55826">
    <property type="entry name" value="YbaK/ProRS associated domain"/>
    <property type="match status" value="1"/>
</dbReference>
<evidence type="ECO:0000313" key="2">
    <source>
        <dbReference type="EMBL" id="GGL61922.1"/>
    </source>
</evidence>
<dbReference type="InterPro" id="IPR007214">
    <property type="entry name" value="YbaK/aa-tRNA-synth-assoc-dom"/>
</dbReference>
<sequence>MQENAVNLVYEKIKKLLQSKGISYKEIFHSPEGKTANVSKLRGNRLSQAAKAMVVQIKLTNSNRFYVLAVIPGDRKLDFDKIKRLFNAKSVHLASADKSAAADELSNGQCPAVFLS</sequence>
<organism evidence="2 3">
    <name type="scientific">Sporolactobacillus putidus</name>
    <dbReference type="NCBI Taxonomy" id="492735"/>
    <lineage>
        <taxon>Bacteria</taxon>
        <taxon>Bacillati</taxon>
        <taxon>Bacillota</taxon>
        <taxon>Bacilli</taxon>
        <taxon>Bacillales</taxon>
        <taxon>Sporolactobacillaceae</taxon>
        <taxon>Sporolactobacillus</taxon>
    </lineage>
</organism>
<reference evidence="2" key="1">
    <citation type="journal article" date="2014" name="Int. J. Syst. Evol. Microbiol.">
        <title>Complete genome sequence of Corynebacterium casei LMG S-19264T (=DSM 44701T), isolated from a smear-ripened cheese.</title>
        <authorList>
            <consortium name="US DOE Joint Genome Institute (JGI-PGF)"/>
            <person name="Walter F."/>
            <person name="Albersmeier A."/>
            <person name="Kalinowski J."/>
            <person name="Ruckert C."/>
        </authorList>
    </citation>
    <scope>NUCLEOTIDE SEQUENCE</scope>
    <source>
        <strain evidence="2">JCM 15325</strain>
    </source>
</reference>
<gene>
    <name evidence="2" type="ORF">GCM10007968_27400</name>
</gene>
<name>A0A917W4A1_9BACL</name>
<accession>A0A917W4A1</accession>
<dbReference type="EMBL" id="BMOK01000014">
    <property type="protein sequence ID" value="GGL61922.1"/>
    <property type="molecule type" value="Genomic_DNA"/>
</dbReference>
<proteinExistence type="predicted"/>
<dbReference type="InterPro" id="IPR036754">
    <property type="entry name" value="YbaK/aa-tRNA-synt-asso_dom_sf"/>
</dbReference>
<feature type="domain" description="YbaK/aminoacyl-tRNA synthetase-associated" evidence="1">
    <location>
        <begin position="34"/>
        <end position="101"/>
    </location>
</feature>
<comment type="caution">
    <text evidence="2">The sequence shown here is derived from an EMBL/GenBank/DDBJ whole genome shotgun (WGS) entry which is preliminary data.</text>
</comment>
<dbReference type="AlphaFoldDB" id="A0A917W4A1"/>
<dbReference type="Pfam" id="PF04073">
    <property type="entry name" value="tRNA_edit"/>
    <property type="match status" value="1"/>
</dbReference>
<dbReference type="Gene3D" id="3.90.960.10">
    <property type="entry name" value="YbaK/aminoacyl-tRNA synthetase-associated domain"/>
    <property type="match status" value="1"/>
</dbReference>
<keyword evidence="3" id="KW-1185">Reference proteome</keyword>
<evidence type="ECO:0000259" key="1">
    <source>
        <dbReference type="Pfam" id="PF04073"/>
    </source>
</evidence>
<evidence type="ECO:0000313" key="3">
    <source>
        <dbReference type="Proteomes" id="UP000654670"/>
    </source>
</evidence>
<dbReference type="Proteomes" id="UP000654670">
    <property type="component" value="Unassembled WGS sequence"/>
</dbReference>